<name>A0A6N9YIK3_9ACTN</name>
<organism evidence="10 11">
    <name type="scientific">Phytoactinopolyspora alkaliphila</name>
    <dbReference type="NCBI Taxonomy" id="1783498"/>
    <lineage>
        <taxon>Bacteria</taxon>
        <taxon>Bacillati</taxon>
        <taxon>Actinomycetota</taxon>
        <taxon>Actinomycetes</taxon>
        <taxon>Jiangellales</taxon>
        <taxon>Jiangellaceae</taxon>
        <taxon>Phytoactinopolyspora</taxon>
    </lineage>
</organism>
<evidence type="ECO:0000256" key="2">
    <source>
        <dbReference type="ARBA" id="ARBA00022448"/>
    </source>
</evidence>
<reference evidence="10 11" key="1">
    <citation type="submission" date="2020-02" db="EMBL/GenBank/DDBJ databases">
        <authorList>
            <person name="Li X.-J."/>
            <person name="Feng X.-M."/>
        </authorList>
    </citation>
    <scope>NUCLEOTIDE SEQUENCE [LARGE SCALE GENOMIC DNA]</scope>
    <source>
        <strain evidence="10 11">CGMCC 4.7225</strain>
    </source>
</reference>
<keyword evidence="11" id="KW-1185">Reference proteome</keyword>
<dbReference type="GO" id="GO:0005886">
    <property type="term" value="C:plasma membrane"/>
    <property type="evidence" value="ECO:0007669"/>
    <property type="project" value="UniProtKB-SubCell"/>
</dbReference>
<comment type="caution">
    <text evidence="10">The sequence shown here is derived from an EMBL/GenBank/DDBJ whole genome shotgun (WGS) entry which is preliminary data.</text>
</comment>
<feature type="transmembrane region" description="Helical" evidence="7">
    <location>
        <begin position="267"/>
        <end position="287"/>
    </location>
</feature>
<comment type="subcellular location">
    <subcellularLocation>
        <location evidence="1 7">Cell membrane</location>
        <topology evidence="1 7">Multi-pass membrane protein</topology>
    </subcellularLocation>
</comment>
<dbReference type="PROSITE" id="PS50928">
    <property type="entry name" value="ABC_TM1"/>
    <property type="match status" value="1"/>
</dbReference>
<dbReference type="RefSeq" id="WP_163816793.1">
    <property type="nucleotide sequence ID" value="NZ_JAAGOB010000002.1"/>
</dbReference>
<evidence type="ECO:0000256" key="6">
    <source>
        <dbReference type="ARBA" id="ARBA00023136"/>
    </source>
</evidence>
<dbReference type="GO" id="GO:0055085">
    <property type="term" value="P:transmembrane transport"/>
    <property type="evidence" value="ECO:0007669"/>
    <property type="project" value="InterPro"/>
</dbReference>
<protein>
    <submittedName>
        <fullName evidence="10">ABC transporter permease</fullName>
    </submittedName>
</protein>
<dbReference type="SUPFAM" id="SSF161098">
    <property type="entry name" value="MetI-like"/>
    <property type="match status" value="1"/>
</dbReference>
<feature type="transmembrane region" description="Helical" evidence="7">
    <location>
        <begin position="164"/>
        <end position="183"/>
    </location>
</feature>
<dbReference type="EMBL" id="JAAGOB010000002">
    <property type="protein sequence ID" value="NED94765.1"/>
    <property type="molecule type" value="Genomic_DNA"/>
</dbReference>
<sequence length="301" mass="31432">MTPPQITRAPDPAGRSERSATPGRPSFPRRAVRAFRRDPMVRWLTGLVVVLGTVLIVLPLVMSTSPTAIDAGQALRAPGSGNLFGTDQLGRDVAARVVHGARLSFLVAVCSAGAALLLGGVLGAVAASSRGWVNEIIMRIMDVGLAFPGILLAIVLAAAIGPSLWTTVIVLGVIFTPPMARVVRAAVFAEQGEDYVTAATLFGTRKIRLVGYHVGLNAALPVMVYTTLIMAEAVVAEAALSFLGAGIRPPAPSWGNIISEGQSVIDAGAWWVSLFPGLAIVVAVLGLNRFSEALGSRLRSR</sequence>
<dbReference type="InterPro" id="IPR035906">
    <property type="entry name" value="MetI-like_sf"/>
</dbReference>
<evidence type="ECO:0000256" key="8">
    <source>
        <dbReference type="SAM" id="MobiDB-lite"/>
    </source>
</evidence>
<dbReference type="CDD" id="cd06261">
    <property type="entry name" value="TM_PBP2"/>
    <property type="match status" value="1"/>
</dbReference>
<evidence type="ECO:0000313" key="11">
    <source>
        <dbReference type="Proteomes" id="UP000469185"/>
    </source>
</evidence>
<keyword evidence="3" id="KW-1003">Cell membrane</keyword>
<comment type="similarity">
    <text evidence="7">Belongs to the binding-protein-dependent transport system permease family.</text>
</comment>
<dbReference type="PANTHER" id="PTHR43386">
    <property type="entry name" value="OLIGOPEPTIDE TRANSPORT SYSTEM PERMEASE PROTEIN APPC"/>
    <property type="match status" value="1"/>
</dbReference>
<feature type="region of interest" description="Disordered" evidence="8">
    <location>
        <begin position="1"/>
        <end position="27"/>
    </location>
</feature>
<dbReference type="InterPro" id="IPR000515">
    <property type="entry name" value="MetI-like"/>
</dbReference>
<accession>A0A6N9YIK3</accession>
<feature type="transmembrane region" description="Helical" evidence="7">
    <location>
        <begin position="140"/>
        <end position="158"/>
    </location>
</feature>
<keyword evidence="5 7" id="KW-1133">Transmembrane helix</keyword>
<dbReference type="Proteomes" id="UP000469185">
    <property type="component" value="Unassembled WGS sequence"/>
</dbReference>
<feature type="transmembrane region" description="Helical" evidence="7">
    <location>
        <begin position="43"/>
        <end position="62"/>
    </location>
</feature>
<evidence type="ECO:0000256" key="4">
    <source>
        <dbReference type="ARBA" id="ARBA00022692"/>
    </source>
</evidence>
<feature type="transmembrane region" description="Helical" evidence="7">
    <location>
        <begin position="214"/>
        <end position="247"/>
    </location>
</feature>
<keyword evidence="4 7" id="KW-0812">Transmembrane</keyword>
<keyword evidence="6 7" id="KW-0472">Membrane</keyword>
<feature type="domain" description="ABC transmembrane type-1" evidence="9">
    <location>
        <begin position="101"/>
        <end position="291"/>
    </location>
</feature>
<dbReference type="InterPro" id="IPR050366">
    <property type="entry name" value="BP-dependent_transpt_permease"/>
</dbReference>
<keyword evidence="2 7" id="KW-0813">Transport</keyword>
<dbReference type="AlphaFoldDB" id="A0A6N9YIK3"/>
<evidence type="ECO:0000256" key="5">
    <source>
        <dbReference type="ARBA" id="ARBA00022989"/>
    </source>
</evidence>
<evidence type="ECO:0000259" key="9">
    <source>
        <dbReference type="PROSITE" id="PS50928"/>
    </source>
</evidence>
<dbReference type="Gene3D" id="1.10.3720.10">
    <property type="entry name" value="MetI-like"/>
    <property type="match status" value="1"/>
</dbReference>
<evidence type="ECO:0000256" key="1">
    <source>
        <dbReference type="ARBA" id="ARBA00004651"/>
    </source>
</evidence>
<evidence type="ECO:0000256" key="7">
    <source>
        <dbReference type="RuleBase" id="RU363032"/>
    </source>
</evidence>
<dbReference type="PANTHER" id="PTHR43386:SF1">
    <property type="entry name" value="D,D-DIPEPTIDE TRANSPORT SYSTEM PERMEASE PROTEIN DDPC-RELATED"/>
    <property type="match status" value="1"/>
</dbReference>
<gene>
    <name evidence="10" type="ORF">G1H11_05515</name>
</gene>
<feature type="transmembrane region" description="Helical" evidence="7">
    <location>
        <begin position="105"/>
        <end position="128"/>
    </location>
</feature>
<proteinExistence type="inferred from homology"/>
<evidence type="ECO:0000256" key="3">
    <source>
        <dbReference type="ARBA" id="ARBA00022475"/>
    </source>
</evidence>
<dbReference type="Pfam" id="PF00528">
    <property type="entry name" value="BPD_transp_1"/>
    <property type="match status" value="1"/>
</dbReference>
<evidence type="ECO:0000313" key="10">
    <source>
        <dbReference type="EMBL" id="NED94765.1"/>
    </source>
</evidence>